<protein>
    <submittedName>
        <fullName evidence="2">Uncharacterized protein</fullName>
    </submittedName>
</protein>
<accession>A0A679BBX8</accession>
<feature type="region of interest" description="Disordered" evidence="1">
    <location>
        <begin position="1"/>
        <end position="66"/>
    </location>
</feature>
<name>A0A679BBX8_ORYRU</name>
<gene>
    <name evidence="2" type="primary">ORUFIa0001M01.11</name>
</gene>
<feature type="compositionally biased region" description="Basic and acidic residues" evidence="1">
    <location>
        <begin position="1"/>
        <end position="11"/>
    </location>
</feature>
<evidence type="ECO:0000256" key="1">
    <source>
        <dbReference type="SAM" id="MobiDB-lite"/>
    </source>
</evidence>
<sequence>MQEKESRDSRQLDVNSEQAREDGGGWRRRAALQRSAGGRILRGASGRGHGLRVRSSRNSGMGGDAL</sequence>
<evidence type="ECO:0000313" key="2">
    <source>
        <dbReference type="EMBL" id="BBF90111.1"/>
    </source>
</evidence>
<organism evidence="2">
    <name type="scientific">Oryza rufipogon</name>
    <name type="common">Brownbeard rice</name>
    <name type="synonym">Asian wild rice</name>
    <dbReference type="NCBI Taxonomy" id="4529"/>
    <lineage>
        <taxon>Eukaryota</taxon>
        <taxon>Viridiplantae</taxon>
        <taxon>Streptophyta</taxon>
        <taxon>Embryophyta</taxon>
        <taxon>Tracheophyta</taxon>
        <taxon>Spermatophyta</taxon>
        <taxon>Magnoliopsida</taxon>
        <taxon>Liliopsida</taxon>
        <taxon>Poales</taxon>
        <taxon>Poaceae</taxon>
        <taxon>BOP clade</taxon>
        <taxon>Oryzoideae</taxon>
        <taxon>Oryzeae</taxon>
        <taxon>Oryzinae</taxon>
        <taxon>Oryza</taxon>
    </lineage>
</organism>
<proteinExistence type="predicted"/>
<dbReference type="EMBL" id="AP018888">
    <property type="protein sequence ID" value="BBF90111.1"/>
    <property type="molecule type" value="Genomic_DNA"/>
</dbReference>
<reference evidence="2" key="1">
    <citation type="submission" date="2018-08" db="EMBL/GenBank/DDBJ databases">
        <title>Oryza rufipogon genomic DNA, chromosome 11, BAC clone:ORUFIa0001M01.</title>
        <authorList>
            <person name="Wu J."/>
            <person name="Kanamori H."/>
        </authorList>
    </citation>
    <scope>NUCLEOTIDE SEQUENCE</scope>
    <source>
        <strain evidence="2">W1943</strain>
    </source>
</reference>
<dbReference type="AlphaFoldDB" id="A0A679BBX8"/>